<evidence type="ECO:0000313" key="2">
    <source>
        <dbReference type="EMBL" id="BCS21621.1"/>
    </source>
</evidence>
<proteinExistence type="predicted"/>
<sequence>MPGIAMDGLSKLEAESERLAATIKSYVKHRRDVESSDQLRASPDANMEVSRTKSAILASIANIKTLLGGPVELLQDLARQVEIVACLRWLAEYQILACIPAEGSMSIQDLADLAGVPEIQVRRVIRLMGTSGFLQEPLSNYVSHTPLSAQFVTNQSWLDAAVFMAELAAPTALHMPTATHRFGGSRHSTETAYNLALNSLQPFGAAIQERPKLGRQWSAYLHHAVGLHQEKKIADMLSQLKWSSLGSSFVVEVGAQSTSMAHHLANKFPTLHLIVQIDRSRASRLNPDYLWPGEMMNGLTRDFTPQPESSPRPGSASSRVTVTYRSASMPQPVVDAAVYILHVPVLSTNSPAGADAMDTVKTELQDYLGILRATAGILLIPTANLLPEPGSLSDPNFEAVARTRDLNYLQLANEGEMEMTDLFSAIETTRDGLGRLVITNQLRSHIGLTVCLTLKHETYC</sequence>
<dbReference type="Gene3D" id="3.40.50.150">
    <property type="entry name" value="Vaccinia Virus protein VP39"/>
    <property type="match status" value="1"/>
</dbReference>
<evidence type="ECO:0000256" key="1">
    <source>
        <dbReference type="SAM" id="MobiDB-lite"/>
    </source>
</evidence>
<dbReference type="Proteomes" id="UP000654913">
    <property type="component" value="Chromosome 2"/>
</dbReference>
<name>A0A7R7XHT7_9EURO</name>
<organism evidence="2 3">
    <name type="scientific">Aspergillus puulaauensis</name>
    <dbReference type="NCBI Taxonomy" id="1220207"/>
    <lineage>
        <taxon>Eukaryota</taxon>
        <taxon>Fungi</taxon>
        <taxon>Dikarya</taxon>
        <taxon>Ascomycota</taxon>
        <taxon>Pezizomycotina</taxon>
        <taxon>Eurotiomycetes</taxon>
        <taxon>Eurotiomycetidae</taxon>
        <taxon>Eurotiales</taxon>
        <taxon>Aspergillaceae</taxon>
        <taxon>Aspergillus</taxon>
    </lineage>
</organism>
<gene>
    <name evidence="2" type="ORF">APUU_22053A</name>
</gene>
<dbReference type="InterPro" id="IPR036388">
    <property type="entry name" value="WH-like_DNA-bd_sf"/>
</dbReference>
<dbReference type="KEGG" id="apuu:APUU_22053A"/>
<dbReference type="PANTHER" id="PTHR43712">
    <property type="entry name" value="PUTATIVE (AFU_ORTHOLOGUE AFUA_4G14580)-RELATED"/>
    <property type="match status" value="1"/>
</dbReference>
<reference evidence="2" key="2">
    <citation type="submission" date="2021-02" db="EMBL/GenBank/DDBJ databases">
        <title>Aspergillus puulaauensis MK2 genome sequence.</title>
        <authorList>
            <person name="Futagami T."/>
            <person name="Mori K."/>
            <person name="Kadooka C."/>
            <person name="Tanaka T."/>
        </authorList>
    </citation>
    <scope>NUCLEOTIDE SEQUENCE</scope>
    <source>
        <strain evidence="2">MK2</strain>
    </source>
</reference>
<dbReference type="Gene3D" id="1.10.10.10">
    <property type="entry name" value="Winged helix-like DNA-binding domain superfamily/Winged helix DNA-binding domain"/>
    <property type="match status" value="1"/>
</dbReference>
<accession>A0A7R7XHT7</accession>
<dbReference type="SUPFAM" id="SSF46785">
    <property type="entry name" value="Winged helix' DNA-binding domain"/>
    <property type="match status" value="1"/>
</dbReference>
<dbReference type="InterPro" id="IPR029063">
    <property type="entry name" value="SAM-dependent_MTases_sf"/>
</dbReference>
<evidence type="ECO:0000313" key="3">
    <source>
        <dbReference type="Proteomes" id="UP000654913"/>
    </source>
</evidence>
<dbReference type="InterPro" id="IPR036390">
    <property type="entry name" value="WH_DNA-bd_sf"/>
</dbReference>
<dbReference type="EMBL" id="AP024444">
    <property type="protein sequence ID" value="BCS21621.1"/>
    <property type="molecule type" value="Genomic_DNA"/>
</dbReference>
<dbReference type="AlphaFoldDB" id="A0A7R7XHT7"/>
<feature type="region of interest" description="Disordered" evidence="1">
    <location>
        <begin position="300"/>
        <end position="320"/>
    </location>
</feature>
<reference evidence="2" key="1">
    <citation type="submission" date="2021-01" db="EMBL/GenBank/DDBJ databases">
        <authorList>
            <consortium name="Aspergillus puulaauensis MK2 genome sequencing consortium"/>
            <person name="Kazuki M."/>
            <person name="Futagami T."/>
        </authorList>
    </citation>
    <scope>NUCLEOTIDE SEQUENCE</scope>
    <source>
        <strain evidence="2">MK2</strain>
    </source>
</reference>
<dbReference type="PANTHER" id="PTHR43712:SF15">
    <property type="entry name" value="MONODICTYPHENONE CLUSTER TRANSCRIPTIONAL COACTIVATOR MDPA"/>
    <property type="match status" value="1"/>
</dbReference>
<dbReference type="RefSeq" id="XP_041553815.1">
    <property type="nucleotide sequence ID" value="XM_041700873.1"/>
</dbReference>
<dbReference type="GeneID" id="64971626"/>
<protein>
    <submittedName>
        <fullName evidence="2">Uncharacterized protein</fullName>
    </submittedName>
</protein>
<keyword evidence="3" id="KW-1185">Reference proteome</keyword>
<dbReference type="OrthoDB" id="1606438at2759"/>